<dbReference type="GO" id="GO:0000972">
    <property type="term" value="P:transcription-dependent tethering of RNA polymerase II gene DNA at nuclear periphery"/>
    <property type="evidence" value="ECO:0007669"/>
    <property type="project" value="TreeGrafter"/>
</dbReference>
<dbReference type="PANTHER" id="PTHR13405:SF11">
    <property type="entry name" value="NUCLEAR PORE COMPLEX PROTEIN NUP133"/>
    <property type="match status" value="1"/>
</dbReference>
<evidence type="ECO:0000313" key="12">
    <source>
        <dbReference type="Proteomes" id="UP000054567"/>
    </source>
</evidence>
<reference evidence="12" key="2">
    <citation type="journal article" date="2009" name="Genome Res.">
        <title>Comparative genomic analyses of the human fungal pathogens Coccidioides and their relatives.</title>
        <authorList>
            <person name="Sharpton T.J."/>
            <person name="Stajich J.E."/>
            <person name="Rounsley S.D."/>
            <person name="Gardner M.J."/>
            <person name="Wortman J.R."/>
            <person name="Jordar V.S."/>
            <person name="Maiti R."/>
            <person name="Kodira C.D."/>
            <person name="Neafsey D.E."/>
            <person name="Zeng Q."/>
            <person name="Hung C.-Y."/>
            <person name="McMahan C."/>
            <person name="Muszewska A."/>
            <person name="Grynberg M."/>
            <person name="Mandel M.A."/>
            <person name="Kellner E.M."/>
            <person name="Barker B.M."/>
            <person name="Galgiani J.N."/>
            <person name="Orbach M.J."/>
            <person name="Kirkland T.N."/>
            <person name="Cole G.T."/>
            <person name="Henn M.R."/>
            <person name="Birren B.W."/>
            <person name="Taylor J.W."/>
        </authorList>
    </citation>
    <scope>NUCLEOTIDE SEQUENCE [LARGE SCALE GENOMIC DNA]</scope>
    <source>
        <strain evidence="12">RMSCC 3488</strain>
    </source>
</reference>
<reference evidence="12" key="3">
    <citation type="journal article" date="2010" name="Genome Res.">
        <title>Population genomic sequencing of Coccidioides fungi reveals recent hybridization and transposon control.</title>
        <authorList>
            <person name="Neafsey D.E."/>
            <person name="Barker B.M."/>
            <person name="Sharpton T.J."/>
            <person name="Stajich J.E."/>
            <person name="Park D.J."/>
            <person name="Whiston E."/>
            <person name="Hung C.-Y."/>
            <person name="McMahan C."/>
            <person name="White J."/>
            <person name="Sykes S."/>
            <person name="Heiman D."/>
            <person name="Young S."/>
            <person name="Zeng Q."/>
            <person name="Abouelleil A."/>
            <person name="Aftuck L."/>
            <person name="Bessette D."/>
            <person name="Brown A."/>
            <person name="FitzGerald M."/>
            <person name="Lui A."/>
            <person name="Macdonald J.P."/>
            <person name="Priest M."/>
            <person name="Orbach M.J."/>
            <person name="Galgiani J.N."/>
            <person name="Kirkland T.N."/>
            <person name="Cole G.T."/>
            <person name="Birren B.W."/>
            <person name="Henn M.R."/>
            <person name="Taylor J.W."/>
            <person name="Rounsley S.D."/>
        </authorList>
    </citation>
    <scope>NUCLEOTIDE SEQUENCE [LARGE SCALE GENOMIC DNA]</scope>
    <source>
        <strain evidence="12">RMSCC 3488</strain>
    </source>
</reference>
<dbReference type="EMBL" id="DS268110">
    <property type="protein sequence ID" value="KMM68263.1"/>
    <property type="molecule type" value="Genomic_DNA"/>
</dbReference>
<evidence type="ECO:0000256" key="5">
    <source>
        <dbReference type="ARBA" id="ARBA00022927"/>
    </source>
</evidence>
<keyword evidence="3" id="KW-0813">Transport</keyword>
<dbReference type="SUPFAM" id="SSF117289">
    <property type="entry name" value="Nucleoporin domain"/>
    <property type="match status" value="1"/>
</dbReference>
<evidence type="ECO:0008006" key="13">
    <source>
        <dbReference type="Google" id="ProtNLM"/>
    </source>
</evidence>
<evidence type="ECO:0000259" key="9">
    <source>
        <dbReference type="Pfam" id="PF03177"/>
    </source>
</evidence>
<evidence type="ECO:0000256" key="6">
    <source>
        <dbReference type="ARBA" id="ARBA00023010"/>
    </source>
</evidence>
<dbReference type="GO" id="GO:0031080">
    <property type="term" value="C:nuclear pore outer ring"/>
    <property type="evidence" value="ECO:0007669"/>
    <property type="project" value="TreeGrafter"/>
</dbReference>
<evidence type="ECO:0000256" key="7">
    <source>
        <dbReference type="ARBA" id="ARBA00023242"/>
    </source>
</evidence>
<keyword evidence="5" id="KW-0653">Protein transport</keyword>
<evidence type="ECO:0000313" key="11">
    <source>
        <dbReference type="EMBL" id="KMM68263.1"/>
    </source>
</evidence>
<evidence type="ECO:0000256" key="3">
    <source>
        <dbReference type="ARBA" id="ARBA00022448"/>
    </source>
</evidence>
<keyword evidence="7" id="KW-0539">Nucleus</keyword>
<feature type="domain" description="Nucleoporin Nup133/Nup155-like N-terminal" evidence="10">
    <location>
        <begin position="105"/>
        <end position="537"/>
    </location>
</feature>
<dbReference type="Proteomes" id="UP000054567">
    <property type="component" value="Unassembled WGS sequence"/>
</dbReference>
<comment type="similarity">
    <text evidence="2">Belongs to the nucleoporin Nup133 family.</text>
</comment>
<proteinExistence type="inferred from homology"/>
<feature type="compositionally biased region" description="Polar residues" evidence="8">
    <location>
        <begin position="73"/>
        <end position="86"/>
    </location>
</feature>
<dbReference type="GO" id="GO:0016973">
    <property type="term" value="P:poly(A)+ mRNA export from nucleus"/>
    <property type="evidence" value="ECO:0007669"/>
    <property type="project" value="TreeGrafter"/>
</dbReference>
<comment type="subcellular location">
    <subcellularLocation>
        <location evidence="1">Nucleus envelope</location>
    </subcellularLocation>
</comment>
<sequence length="1305" mass="147339">MFSTNSATQVPLAYRNSRRRQRTSDDVSNPPNAKKQKSLLRDTSFDNYDTEEECEIKLGFNQSENETARRESTPPNNTGLHDTSSPAPEKLDNCDRLKMSNILVNNDYYLATHLPSVPDRVKEILREPFRCVISPDAGYCVALTRRNAILWPYSAASTSLATNDVRVLSLLELSAKPSDALPLATLISPSTHSEPGLVIVLPSTGEVLFWETVSNPTILGLIKQQRSGLQDAIPGLLSGEYATEIVNVEPAGFIVILSTGRVCHVCVRDSQGKPALNFQFLNASSRLTGGGLLGGIRNVLSSASWRKNVVAAKAGKSYRRGHRNLLVATNSGLIEVWDTHWSNGSIFKTRIEVVKAVSHALESCVISTDYHPDSYQLVDFTFREDSSSVDLEGSEDRYSLWVLLSATRQRSNCYWVVEVDIHGSQVTVGRISSVTPRPTVTRHDNLWTPRIHVPKPGHTGFIIFECGIVLLSLVPLRESPSSQLLLDGGPIPTPFQDYIKFRDENDHAILGCGVERSQFDQKSPSCLIMVQNLGLIRISVRARPISRTGVDEGRITVKSRLEQVVFYDIKGNPLDLTCYEELCMSPSALEDAALQISSDILRSNFKFVPATVASLDEQMKLRSTALCALATYLSKQHFQLSYPARWTLLSHAEKVAAHRAVWKAQENICRNSEIGGTHLEYILGQMGERFRTKFPSSNREEDLVRHWFIHDTWRMDYIVPWILHGIRDMSNNGTRLDRQLVWQILQASELSLAALGATFQLREEHAKLYGLRDCYPGINGLPMPKYSLISALWTADKVNYVESERLLDAELNVCLQWLKQKDPGGPDQTVSSMIQRIKKNIPKAFRVLWKLYMERVNWCISQASVEEQDAGKELQKCYIVHRKTHLYKMAAMGLLEESIELAENFEDMDALVELIVEMENRIGDRHPAGAGDPAYDGEMEACQLRIDKYFERFGEAWANPFYTRQILAGYPEMLVLMSPYQEHITRFLHQRPGYAKLSWMNDVLGEKDYGSASKSLCNFATSYESNLWSKQVELAIGKLCRLATLESSEKQDLASLQEDIKRFDDLSELSRIQEMLYGHIAPAIHGAIDQSAEVQLANEQFGKVIVHSKPALREALHRNLAKLVAKCPMEPDELVDTLTLIDPAPSMKDGDEDIIGHEFSLALKALSLSDLSRQDPEYCNVLEKLLWRRCMIRDDWDIINRTKQKGDKEVEDVIRSTVLFRTLSDIKDFENESELFCKVHTPVDIANSNILPQGLASRLLPEEQARLLEDFDEEAKLLRSYIERGRLDDWFTWIVGAVRSNPEET</sequence>
<organism evidence="11 12">
    <name type="scientific">Coccidioides posadasii RMSCC 3488</name>
    <dbReference type="NCBI Taxonomy" id="454284"/>
    <lineage>
        <taxon>Eukaryota</taxon>
        <taxon>Fungi</taxon>
        <taxon>Dikarya</taxon>
        <taxon>Ascomycota</taxon>
        <taxon>Pezizomycotina</taxon>
        <taxon>Eurotiomycetes</taxon>
        <taxon>Eurotiomycetidae</taxon>
        <taxon>Onygenales</taxon>
        <taxon>Onygenaceae</taxon>
        <taxon>Coccidioides</taxon>
    </lineage>
</organism>
<evidence type="ECO:0000256" key="2">
    <source>
        <dbReference type="ARBA" id="ARBA00005569"/>
    </source>
</evidence>
<evidence type="ECO:0000256" key="8">
    <source>
        <dbReference type="SAM" id="MobiDB-lite"/>
    </source>
</evidence>
<dbReference type="InterPro" id="IPR037624">
    <property type="entry name" value="Nup133-like"/>
</dbReference>
<keyword evidence="4" id="KW-0509">mRNA transport</keyword>
<evidence type="ECO:0000256" key="1">
    <source>
        <dbReference type="ARBA" id="ARBA00004259"/>
    </source>
</evidence>
<gene>
    <name evidence="11" type="ORF">CPAG_04594</name>
</gene>
<feature type="region of interest" description="Disordered" evidence="8">
    <location>
        <begin position="1"/>
        <end position="44"/>
    </location>
</feature>
<keyword evidence="6" id="KW-0811">Translocation</keyword>
<dbReference type="InterPro" id="IPR015943">
    <property type="entry name" value="WD40/YVTN_repeat-like_dom_sf"/>
</dbReference>
<dbReference type="Gene3D" id="2.130.10.10">
    <property type="entry name" value="YVTN repeat-like/Quinoprotein amine dehydrogenase"/>
    <property type="match status" value="1"/>
</dbReference>
<dbReference type="InterPro" id="IPR007187">
    <property type="entry name" value="Nucleoporin_Nup133/Nup155_C"/>
</dbReference>
<protein>
    <recommendedName>
        <fullName evidence="13">Nuclear pore complex protein Nup133</fullName>
    </recommendedName>
</protein>
<dbReference type="PANTHER" id="PTHR13405">
    <property type="entry name" value="NUCLEAR PORE COMPLEX PROTEIN NUP133"/>
    <property type="match status" value="1"/>
</dbReference>
<dbReference type="InterPro" id="IPR014908">
    <property type="entry name" value="Nucleoporin_Nup133/Nup155_N"/>
</dbReference>
<feature type="region of interest" description="Disordered" evidence="8">
    <location>
        <begin position="58"/>
        <end position="91"/>
    </location>
</feature>
<dbReference type="GO" id="GO:0017056">
    <property type="term" value="F:structural constituent of nuclear pore"/>
    <property type="evidence" value="ECO:0007669"/>
    <property type="project" value="InterPro"/>
</dbReference>
<reference evidence="11 12" key="1">
    <citation type="submission" date="2007-06" db="EMBL/GenBank/DDBJ databases">
        <title>The Genome Sequence of Coccidioides posadasii RMSCC_3488.</title>
        <authorList>
            <consortium name="Coccidioides Genome Resources Consortium"/>
            <consortium name="The Broad Institute Genome Sequencing Platform"/>
            <person name="Henn M.R."/>
            <person name="Sykes S."/>
            <person name="Young S."/>
            <person name="Jaffe D."/>
            <person name="Berlin A."/>
            <person name="Alvarez P."/>
            <person name="Butler J."/>
            <person name="Gnerre S."/>
            <person name="Grabherr M."/>
            <person name="Mauceli E."/>
            <person name="Brockman W."/>
            <person name="Kodira C."/>
            <person name="Alvarado L."/>
            <person name="Zeng Q."/>
            <person name="Crawford M."/>
            <person name="Antoine C."/>
            <person name="Devon K."/>
            <person name="Galgiani J."/>
            <person name="Orsborn K."/>
            <person name="Lewis M.L."/>
            <person name="Nusbaum C."/>
            <person name="Galagan J."/>
            <person name="Birren B."/>
        </authorList>
    </citation>
    <scope>NUCLEOTIDE SEQUENCE [LARGE SCALE GENOMIC DNA]</scope>
    <source>
        <strain evidence="11 12">RMSCC 3488</strain>
    </source>
</reference>
<accession>A0A0J6FD72</accession>
<dbReference type="Pfam" id="PF08801">
    <property type="entry name" value="Nucleoporin_N"/>
    <property type="match status" value="1"/>
</dbReference>
<dbReference type="Gene3D" id="1.20.58.1380">
    <property type="match status" value="1"/>
</dbReference>
<dbReference type="OrthoDB" id="103454at2759"/>
<dbReference type="VEuPathDB" id="FungiDB:CPAG_04594"/>
<evidence type="ECO:0000259" key="10">
    <source>
        <dbReference type="Pfam" id="PF08801"/>
    </source>
</evidence>
<feature type="domain" description="Nucleoporin Nup133/Nup155-like C-terminal" evidence="9">
    <location>
        <begin position="648"/>
        <end position="1292"/>
    </location>
</feature>
<evidence type="ECO:0000256" key="4">
    <source>
        <dbReference type="ARBA" id="ARBA00022816"/>
    </source>
</evidence>
<dbReference type="Pfam" id="PF03177">
    <property type="entry name" value="Nucleoporin_C"/>
    <property type="match status" value="1"/>
</dbReference>
<dbReference type="GO" id="GO:0006606">
    <property type="term" value="P:protein import into nucleus"/>
    <property type="evidence" value="ECO:0007669"/>
    <property type="project" value="TreeGrafter"/>
</dbReference>
<name>A0A0J6FD72_COCPO</name>